<protein>
    <submittedName>
        <fullName evidence="2">15459_t:CDS:1</fullName>
    </submittedName>
</protein>
<dbReference type="Proteomes" id="UP000789570">
    <property type="component" value="Unassembled WGS sequence"/>
</dbReference>
<organism evidence="2 3">
    <name type="scientific">Funneliformis caledonium</name>
    <dbReference type="NCBI Taxonomy" id="1117310"/>
    <lineage>
        <taxon>Eukaryota</taxon>
        <taxon>Fungi</taxon>
        <taxon>Fungi incertae sedis</taxon>
        <taxon>Mucoromycota</taxon>
        <taxon>Glomeromycotina</taxon>
        <taxon>Glomeromycetes</taxon>
        <taxon>Glomerales</taxon>
        <taxon>Glomeraceae</taxon>
        <taxon>Funneliformis</taxon>
    </lineage>
</organism>
<dbReference type="InterPro" id="IPR027417">
    <property type="entry name" value="P-loop_NTPase"/>
</dbReference>
<dbReference type="SUPFAM" id="SSF52540">
    <property type="entry name" value="P-loop containing nucleoside triphosphate hydrolases"/>
    <property type="match status" value="1"/>
</dbReference>
<name>A0A9N9EBL3_9GLOM</name>
<accession>A0A9N9EBL3</accession>
<comment type="caution">
    <text evidence="2">The sequence shown here is derived from an EMBL/GenBank/DDBJ whole genome shotgun (WGS) entry which is preliminary data.</text>
</comment>
<dbReference type="Gene3D" id="3.40.50.300">
    <property type="entry name" value="P-loop containing nucleotide triphosphate hydrolases"/>
    <property type="match status" value="1"/>
</dbReference>
<dbReference type="EMBL" id="CAJVPQ010005194">
    <property type="protein sequence ID" value="CAG8665595.1"/>
    <property type="molecule type" value="Genomic_DNA"/>
</dbReference>
<dbReference type="AlphaFoldDB" id="A0A9N9EBL3"/>
<sequence>LKPYWQEALEEHRRSIKKRKQEDKENFDSEKERKSTKKSKKIIRSWTTSGVISPDQRAKFYYADPAETNIELVNKILEGEFVALHGPRASGKSTRIYRTMQQLTERHNCHCFYITLQNVEIDTCAARFWSDLGRNLQILNVSLFNRPSIKSGSEFAAAFNEWNSVVIFVDEFDRLYGAIDKVRNEFLGCFRTIKHAMAANSNYPILSVVVVGTFGILELNSSNDYDSPFNVRNPLQNPNLTKKQVQKLFEKFEMEHKFKVCPDIIEDIYLQTNGHASMVCLCGILIEKMRILDDDGNFNFASWKGLVFKSLNKNIYGYSTFERIIKDLLKENSRPAVDLLHLQFLPNPEPVTIRNLQDLIQACHLARNGVLITVDNQNDTFKMSSPLLRSVILRYVLPDIFKYCPPNEIPKRPDQSINLLSALKDAVCTFEKQNIKLAAFHSHKKAQVPVGGSTNVLVPRESVYQQQLAGIFTNWISSLGTFQLAWPTNINP</sequence>
<proteinExistence type="predicted"/>
<evidence type="ECO:0000256" key="1">
    <source>
        <dbReference type="SAM" id="MobiDB-lite"/>
    </source>
</evidence>
<feature type="region of interest" description="Disordered" evidence="1">
    <location>
        <begin position="12"/>
        <end position="41"/>
    </location>
</feature>
<feature type="compositionally biased region" description="Basic and acidic residues" evidence="1">
    <location>
        <begin position="20"/>
        <end position="33"/>
    </location>
</feature>
<gene>
    <name evidence="2" type="ORF">FCALED_LOCUS11758</name>
</gene>
<feature type="non-terminal residue" evidence="2">
    <location>
        <position position="492"/>
    </location>
</feature>
<reference evidence="2" key="1">
    <citation type="submission" date="2021-06" db="EMBL/GenBank/DDBJ databases">
        <authorList>
            <person name="Kallberg Y."/>
            <person name="Tangrot J."/>
            <person name="Rosling A."/>
        </authorList>
    </citation>
    <scope>NUCLEOTIDE SEQUENCE</scope>
    <source>
        <strain evidence="2">UK204</strain>
    </source>
</reference>
<dbReference type="Pfam" id="PF14516">
    <property type="entry name" value="AAA_35"/>
    <property type="match status" value="1"/>
</dbReference>
<dbReference type="OrthoDB" id="2369467at2759"/>
<evidence type="ECO:0000313" key="3">
    <source>
        <dbReference type="Proteomes" id="UP000789570"/>
    </source>
</evidence>
<keyword evidence="3" id="KW-1185">Reference proteome</keyword>
<evidence type="ECO:0000313" key="2">
    <source>
        <dbReference type="EMBL" id="CAG8665595.1"/>
    </source>
</evidence>